<dbReference type="STRING" id="13370.A0A448YR36"/>
<keyword evidence="3 6" id="KW-0812">Transmembrane</keyword>
<dbReference type="AlphaFoldDB" id="A0A448YR36"/>
<keyword evidence="4 8" id="KW-1133">Transmembrane helix</keyword>
<evidence type="ECO:0000313" key="10">
    <source>
        <dbReference type="EMBL" id="VEU23393.1"/>
    </source>
</evidence>
<accession>A0A448YR36</accession>
<reference evidence="10 11" key="1">
    <citation type="submission" date="2018-12" db="EMBL/GenBank/DDBJ databases">
        <authorList>
            <person name="Tiukova I."/>
            <person name="Dainat J."/>
        </authorList>
    </citation>
    <scope>NUCLEOTIDE SEQUENCE [LARGE SCALE GENOMIC DNA]</scope>
</reference>
<dbReference type="GO" id="GO:0016020">
    <property type="term" value="C:membrane"/>
    <property type="evidence" value="ECO:0007669"/>
    <property type="project" value="UniProtKB-SubCell"/>
</dbReference>
<dbReference type="PIRSF" id="PIRSF005225">
    <property type="entry name" value="LAG1_LAC1"/>
    <property type="match status" value="1"/>
</dbReference>
<evidence type="ECO:0000256" key="3">
    <source>
        <dbReference type="ARBA" id="ARBA00022692"/>
    </source>
</evidence>
<dbReference type="PANTHER" id="PTHR12560:SF0">
    <property type="entry name" value="LD18904P"/>
    <property type="match status" value="1"/>
</dbReference>
<organism evidence="10 11">
    <name type="scientific">Brettanomyces naardenensis</name>
    <name type="common">Yeast</name>
    <dbReference type="NCBI Taxonomy" id="13370"/>
    <lineage>
        <taxon>Eukaryota</taxon>
        <taxon>Fungi</taxon>
        <taxon>Dikarya</taxon>
        <taxon>Ascomycota</taxon>
        <taxon>Saccharomycotina</taxon>
        <taxon>Pichiomycetes</taxon>
        <taxon>Pichiales</taxon>
        <taxon>Pichiaceae</taxon>
        <taxon>Brettanomyces</taxon>
    </lineage>
</organism>
<evidence type="ECO:0000313" key="11">
    <source>
        <dbReference type="Proteomes" id="UP000290900"/>
    </source>
</evidence>
<keyword evidence="5 6" id="KW-0472">Membrane</keyword>
<dbReference type="Pfam" id="PF03798">
    <property type="entry name" value="TRAM_LAG1_CLN8"/>
    <property type="match status" value="1"/>
</dbReference>
<feature type="compositionally biased region" description="Polar residues" evidence="7">
    <location>
        <begin position="1"/>
        <end position="12"/>
    </location>
</feature>
<sequence length="379" mass="44206">MSGDTDFQASDRSTGEVKSRFRVTASSEKNVDGSVIVQSSEVSSDMDDLELDLDKIEQAHRLDNIQISFAIFYDFFVVTAARYLQLSFFEKFFVLQYRNPDGVVSYTRGIDDTYLVLTIIVNMMLVRSLTMRLVFYPLAQLAGIHNFKAIQRFKEQSWSLVYYSTSWLFGFYLFWNSNYFLNLDRVFEGWPHNHLSHSFKLYYLIQTGCWLQQIIVLNIEEKRKDYLQMFSHHIITSILCIGSYYTYFTQVGHVILLLMDIVDVFLALAKVLKYLGFNRICDFMFLVFMASWVVLRHGVYNYVFWYIATKSENIMQHDCPRFPPGSTEICYSPYLITGFLVLLAGLQIITIVWLYMIIKVALRVVKGDSAEDVRSDGEE</sequence>
<evidence type="ECO:0000256" key="2">
    <source>
        <dbReference type="ARBA" id="ARBA00009808"/>
    </source>
</evidence>
<gene>
    <name evidence="10" type="ORF">BRENAR_LOCUS4124</name>
</gene>
<feature type="transmembrane region" description="Helical" evidence="8">
    <location>
        <begin position="283"/>
        <end position="308"/>
    </location>
</feature>
<dbReference type="InParanoid" id="A0A448YR36"/>
<feature type="transmembrane region" description="Helical" evidence="8">
    <location>
        <begin position="201"/>
        <end position="219"/>
    </location>
</feature>
<evidence type="ECO:0000256" key="1">
    <source>
        <dbReference type="ARBA" id="ARBA00004141"/>
    </source>
</evidence>
<feature type="transmembrane region" description="Helical" evidence="8">
    <location>
        <begin position="160"/>
        <end position="181"/>
    </location>
</feature>
<evidence type="ECO:0000256" key="5">
    <source>
        <dbReference type="ARBA" id="ARBA00023136"/>
    </source>
</evidence>
<feature type="transmembrane region" description="Helical" evidence="8">
    <location>
        <begin position="251"/>
        <end position="271"/>
    </location>
</feature>
<dbReference type="Proteomes" id="UP000290900">
    <property type="component" value="Unassembled WGS sequence"/>
</dbReference>
<evidence type="ECO:0000259" key="9">
    <source>
        <dbReference type="PROSITE" id="PS50922"/>
    </source>
</evidence>
<evidence type="ECO:0000256" key="7">
    <source>
        <dbReference type="SAM" id="MobiDB-lite"/>
    </source>
</evidence>
<comment type="similarity">
    <text evidence="2">Belongs to the sphingosine N-acyltransferase family.</text>
</comment>
<feature type="region of interest" description="Disordered" evidence="7">
    <location>
        <begin position="1"/>
        <end position="28"/>
    </location>
</feature>
<dbReference type="GO" id="GO:0050291">
    <property type="term" value="F:sphingosine N-acyltransferase activity"/>
    <property type="evidence" value="ECO:0007669"/>
    <property type="project" value="InterPro"/>
</dbReference>
<comment type="subcellular location">
    <subcellularLocation>
        <location evidence="1">Membrane</location>
        <topology evidence="1">Multi-pass membrane protein</topology>
    </subcellularLocation>
</comment>
<evidence type="ECO:0000256" key="8">
    <source>
        <dbReference type="SAM" id="Phobius"/>
    </source>
</evidence>
<dbReference type="SMART" id="SM00724">
    <property type="entry name" value="TLC"/>
    <property type="match status" value="1"/>
</dbReference>
<protein>
    <submittedName>
        <fullName evidence="10">DEKNAAC104618</fullName>
    </submittedName>
</protein>
<dbReference type="OrthoDB" id="537032at2759"/>
<keyword evidence="11" id="KW-1185">Reference proteome</keyword>
<dbReference type="InterPro" id="IPR006634">
    <property type="entry name" value="TLC-dom"/>
</dbReference>
<dbReference type="PROSITE" id="PS50922">
    <property type="entry name" value="TLC"/>
    <property type="match status" value="1"/>
</dbReference>
<evidence type="ECO:0000256" key="6">
    <source>
        <dbReference type="PROSITE-ProRule" id="PRU00205"/>
    </source>
</evidence>
<dbReference type="PANTHER" id="PTHR12560">
    <property type="entry name" value="LONGEVITY ASSURANCE FACTOR 1 LAG1"/>
    <property type="match status" value="1"/>
</dbReference>
<feature type="transmembrane region" description="Helical" evidence="8">
    <location>
        <begin position="114"/>
        <end position="139"/>
    </location>
</feature>
<feature type="transmembrane region" description="Helical" evidence="8">
    <location>
        <begin position="65"/>
        <end position="84"/>
    </location>
</feature>
<feature type="transmembrane region" description="Helical" evidence="8">
    <location>
        <begin position="226"/>
        <end position="245"/>
    </location>
</feature>
<feature type="transmembrane region" description="Helical" evidence="8">
    <location>
        <begin position="334"/>
        <end position="356"/>
    </location>
</feature>
<dbReference type="EMBL" id="CAACVR010000045">
    <property type="protein sequence ID" value="VEU23393.1"/>
    <property type="molecule type" value="Genomic_DNA"/>
</dbReference>
<dbReference type="InterPro" id="IPR016439">
    <property type="entry name" value="Lag1/Lac1-like"/>
</dbReference>
<feature type="domain" description="TLC" evidence="9">
    <location>
        <begin position="151"/>
        <end position="366"/>
    </location>
</feature>
<name>A0A448YR36_BRENA</name>
<evidence type="ECO:0000256" key="4">
    <source>
        <dbReference type="ARBA" id="ARBA00022989"/>
    </source>
</evidence>
<proteinExistence type="inferred from homology"/>
<dbReference type="GO" id="GO:0046513">
    <property type="term" value="P:ceramide biosynthetic process"/>
    <property type="evidence" value="ECO:0007669"/>
    <property type="project" value="InterPro"/>
</dbReference>